<protein>
    <recommendedName>
        <fullName evidence="2">DUF4178 domain-containing protein</fullName>
    </recommendedName>
</protein>
<accession>A0A2W5HAC4</accession>
<gene>
    <name evidence="3" type="ORF">DI598_04995</name>
</gene>
<evidence type="ECO:0000256" key="1">
    <source>
        <dbReference type="SAM" id="Phobius"/>
    </source>
</evidence>
<keyword evidence="1" id="KW-0472">Membrane</keyword>
<keyword evidence="1" id="KW-0812">Transmembrane</keyword>
<keyword evidence="1" id="KW-1133">Transmembrane helix</keyword>
<dbReference type="Proteomes" id="UP000249645">
    <property type="component" value="Unassembled WGS sequence"/>
</dbReference>
<reference evidence="3 4" key="1">
    <citation type="submission" date="2017-11" db="EMBL/GenBank/DDBJ databases">
        <title>Infants hospitalized years apart are colonized by the same room-sourced microbial strains.</title>
        <authorList>
            <person name="Brooks B."/>
            <person name="Olm M.R."/>
            <person name="Firek B.A."/>
            <person name="Baker R."/>
            <person name="Thomas B.C."/>
            <person name="Morowitz M.J."/>
            <person name="Banfield J.F."/>
        </authorList>
    </citation>
    <scope>NUCLEOTIDE SEQUENCE [LARGE SCALE GENOMIC DNA]</scope>
    <source>
        <strain evidence="3">S2_009_000_R2_76</strain>
    </source>
</reference>
<dbReference type="InterPro" id="IPR025235">
    <property type="entry name" value="DUF4178"/>
</dbReference>
<evidence type="ECO:0000313" key="4">
    <source>
        <dbReference type="Proteomes" id="UP000249645"/>
    </source>
</evidence>
<feature type="transmembrane region" description="Helical" evidence="1">
    <location>
        <begin position="398"/>
        <end position="418"/>
    </location>
</feature>
<evidence type="ECO:0000313" key="3">
    <source>
        <dbReference type="EMBL" id="PZP50699.1"/>
    </source>
</evidence>
<proteinExistence type="predicted"/>
<organism evidence="3 4">
    <name type="scientific">Pseudopedobacter saltans</name>
    <dbReference type="NCBI Taxonomy" id="151895"/>
    <lineage>
        <taxon>Bacteria</taxon>
        <taxon>Pseudomonadati</taxon>
        <taxon>Bacteroidota</taxon>
        <taxon>Sphingobacteriia</taxon>
        <taxon>Sphingobacteriales</taxon>
        <taxon>Sphingobacteriaceae</taxon>
        <taxon>Pseudopedobacter</taxon>
    </lineage>
</organism>
<feature type="transmembrane region" description="Helical" evidence="1">
    <location>
        <begin position="230"/>
        <end position="249"/>
    </location>
</feature>
<feature type="domain" description="DUF4178" evidence="2">
    <location>
        <begin position="64"/>
        <end position="145"/>
    </location>
</feature>
<comment type="caution">
    <text evidence="3">The sequence shown here is derived from an EMBL/GenBank/DDBJ whole genome shotgun (WGS) entry which is preliminary data.</text>
</comment>
<name>A0A2W5HAC4_9SPHI</name>
<dbReference type="AlphaFoldDB" id="A0A2W5HAC4"/>
<sequence>MTHECQYCQKGTFVNISFEWYIFVCPNCAKYSINTSSKKAETAHVYDNLRQNTPIRKGKLGLFVGNQVMLEKVAYYVVGVIQKRQAENYKWMEYILRDAEGEYRFLSESEGHWILLEELDSYQDILEASKGKIDIEAVTDYETFYSFEPVMLQGFFDFDPFVSGTLTEKAKPPYLYSKETYAFRGKDADQYFLGEHFNAQHIKKSLPGTLLPVKHGVGIVQPFLLNVRQMGIVFLTVAVLLFGLNFWYYNNEPKIEKIYSSQIPFGKGTDVSSPSFQLSGRTGTLQFDFYSPVDNNWASCDIALVNEGNGDQKYFSKDIEYYHGYDGGESWIEGSTSARAYVCGVTPGKYHLEFSVSHDASSSLISSSIDPITGASIVSDPSNSSYVNVDVVWRKPSIWNLNFVVIGLLIILIVTYFFNRVFENSRRANFE</sequence>
<evidence type="ECO:0000259" key="2">
    <source>
        <dbReference type="Pfam" id="PF13785"/>
    </source>
</evidence>
<dbReference type="Pfam" id="PF13785">
    <property type="entry name" value="DUF4178"/>
    <property type="match status" value="1"/>
</dbReference>
<dbReference type="EMBL" id="QFOI01000057">
    <property type="protein sequence ID" value="PZP50699.1"/>
    <property type="molecule type" value="Genomic_DNA"/>
</dbReference>